<evidence type="ECO:0000313" key="9">
    <source>
        <dbReference type="Proteomes" id="UP000093309"/>
    </source>
</evidence>
<dbReference type="PANTHER" id="PTHR10465:SF0">
    <property type="entry name" value="SARCALUMENIN"/>
    <property type="match status" value="1"/>
</dbReference>
<feature type="domain" description="Dynamin N-terminal" evidence="7">
    <location>
        <begin position="49"/>
        <end position="206"/>
    </location>
</feature>
<gene>
    <name evidence="8" type="ORF">A8709_25315</name>
</gene>
<proteinExistence type="predicted"/>
<feature type="domain" description="Dynamin N-terminal" evidence="7">
    <location>
        <begin position="659"/>
        <end position="884"/>
    </location>
</feature>
<dbReference type="GO" id="GO:0005525">
    <property type="term" value="F:GTP binding"/>
    <property type="evidence" value="ECO:0007669"/>
    <property type="project" value="UniProtKB-KW"/>
</dbReference>
<dbReference type="RefSeq" id="WP_065853017.1">
    <property type="nucleotide sequence ID" value="NZ_LYPC01000020.1"/>
</dbReference>
<evidence type="ECO:0000256" key="4">
    <source>
        <dbReference type="ARBA" id="ARBA00023134"/>
    </source>
</evidence>
<evidence type="ECO:0000259" key="7">
    <source>
        <dbReference type="Pfam" id="PF00350"/>
    </source>
</evidence>
<dbReference type="SUPFAM" id="SSF52540">
    <property type="entry name" value="P-loop containing nucleoside triphosphate hydrolases"/>
    <property type="match status" value="2"/>
</dbReference>
<protein>
    <submittedName>
        <fullName evidence="8">Dynamin family protein</fullName>
    </submittedName>
</protein>
<keyword evidence="4" id="KW-0342">GTP-binding</keyword>
<sequence>MTQLMDRSITVMPDAIKGMKQVLQTAGDHDNAVKMGQLLDKIDSGRMNIAFCGHFSAGKSTLINQLCGHALLPSSPIPTSANIVSIRNGSPGAHVTHRSQEGMITSNGQTTTIPLSELEAYCVNGTDIETVEITYPISFLGEHAALLDTPGIDSTDDAHHQSTESALHLADVVFYVMDYNHVQSEVNLAFTKKMKEWGKPLYLVVNMIDKHKEWELPFAQYQSGTKQAFLNWGIEPDDLLFVTMKEPAHPHNEYAKLQWLLNGLIERGDSLRSYSIDASARYLAAEHGKWLAEQHESEKAGLLETISQEGDVEDVQAQAAKKEAELTTLKNLPETLIIDIRKEVGSIIENANITPSLTRDYAHAYLESRKPGFKVGFFSRAAQTAAELEKRLTAFQTDLAEQVEAQLDWHLRDALKKAANEQGLHDVALISQIEALKVEVTGALLASQVNPGASFGGEYTLNYMKQVAGEIKLQYRKQAFAVIDIIAAAVRDSSLPAAAALAAELQELSGRLSACRELARLEEAEAAAETQLLAMASWVRPSAPALPDAQQFTDMEEPAAAPLSGANLHVTSMDMILQAAASSVSAAAGVTATDDAEAAAPSSVPSSVFTTGEHGRRMERKAADLQAASGLIDGLPSMRSLARSMREKADRLRQRTFTIALFGAFSAGKSSFANALIGERVLPVSPNPTTAAINKIMPPTEEWPHGTAKVKMKKADAILEDVLYSLQILGVDATDMTSALKRIGQLSPADVTAKGKPHFSFLKAVEKGWSAAENQLGTELKITKDEFSGYVAEEHKSCFVEFIELYYSNPLTDQGIIFVDTPGADSINARHTGVAFNYIKNADAILFVTYYNHAFSQADREFLLQLGRVKDSFEMDKMFFIVNAADLAASTEELAGVVHHVETNLVQHGIRHPRIYPISSYLAAEGKINGNEGLIEQSGIQPFEQQFVQFTLNELSDVAIHSANLELNRAITTMQTWLERAQSGEAERKLQLIMLDESEKQGLDLLEDTQYDAELKELKKEIQELMYYVKQRTMYRFGELYNFAFNPSTFRDEAKDPKAALQFAWNELLRMIGHDLSQEVLATTLRVENRMNLISSKRMNRWGEELSRLLEGFERASYEANTFVTPEVTTRLEASDVSLKLLQGYYKNAKQFFEGDGKSKLRADLENRINAPVVAFIEAQTSELELAYGGQLENWLISQKLLMEQQVKEHAEGVRDALEMKIDLDELISKQHQLKAFV</sequence>
<feature type="region of interest" description="Disordered" evidence="6">
    <location>
        <begin position="595"/>
        <end position="614"/>
    </location>
</feature>
<reference evidence="9" key="1">
    <citation type="submission" date="2016-05" db="EMBL/GenBank/DDBJ databases">
        <title>Paenibacillus oryzae. sp. nov., isolated from the rice root.</title>
        <authorList>
            <person name="Zhang J."/>
            <person name="Zhang X."/>
        </authorList>
    </citation>
    <scope>NUCLEOTIDE SEQUENCE [LARGE SCALE GENOMIC DNA]</scope>
    <source>
        <strain evidence="9">KCTC13222</strain>
    </source>
</reference>
<keyword evidence="3" id="KW-0378">Hydrolase</keyword>
<dbReference type="CDD" id="cd09912">
    <property type="entry name" value="DLP_2"/>
    <property type="match status" value="2"/>
</dbReference>
<dbReference type="Proteomes" id="UP000093309">
    <property type="component" value="Unassembled WGS sequence"/>
</dbReference>
<dbReference type="Gene3D" id="3.40.50.300">
    <property type="entry name" value="P-loop containing nucleotide triphosphate hydrolases"/>
    <property type="match status" value="2"/>
</dbReference>
<dbReference type="GO" id="GO:0003924">
    <property type="term" value="F:GTPase activity"/>
    <property type="evidence" value="ECO:0007669"/>
    <property type="project" value="InterPro"/>
</dbReference>
<dbReference type="InterPro" id="IPR027094">
    <property type="entry name" value="Mitofusin_fam"/>
</dbReference>
<dbReference type="InterPro" id="IPR027417">
    <property type="entry name" value="P-loop_NTPase"/>
</dbReference>
<accession>A0A1C1A0Y0</accession>
<dbReference type="STRING" id="512399.A8709_25315"/>
<evidence type="ECO:0000256" key="6">
    <source>
        <dbReference type="SAM" id="MobiDB-lite"/>
    </source>
</evidence>
<dbReference type="GO" id="GO:0016020">
    <property type="term" value="C:membrane"/>
    <property type="evidence" value="ECO:0007669"/>
    <property type="project" value="UniProtKB-SubCell"/>
</dbReference>
<evidence type="ECO:0000256" key="2">
    <source>
        <dbReference type="ARBA" id="ARBA00022741"/>
    </source>
</evidence>
<dbReference type="Pfam" id="PF00350">
    <property type="entry name" value="Dynamin_N"/>
    <property type="match status" value="2"/>
</dbReference>
<dbReference type="EMBL" id="LYPC01000020">
    <property type="protein sequence ID" value="OCT14164.1"/>
    <property type="molecule type" value="Genomic_DNA"/>
</dbReference>
<feature type="compositionally biased region" description="Low complexity" evidence="6">
    <location>
        <begin position="595"/>
        <end position="608"/>
    </location>
</feature>
<dbReference type="OrthoDB" id="5477114at2"/>
<evidence type="ECO:0000313" key="8">
    <source>
        <dbReference type="EMBL" id="OCT14164.1"/>
    </source>
</evidence>
<evidence type="ECO:0000256" key="5">
    <source>
        <dbReference type="ARBA" id="ARBA00023136"/>
    </source>
</evidence>
<dbReference type="InterPro" id="IPR045063">
    <property type="entry name" value="Dynamin_N"/>
</dbReference>
<comment type="caution">
    <text evidence="8">The sequence shown here is derived from an EMBL/GenBank/DDBJ whole genome shotgun (WGS) entry which is preliminary data.</text>
</comment>
<dbReference type="AlphaFoldDB" id="A0A1C1A0Y0"/>
<comment type="subcellular location">
    <subcellularLocation>
        <location evidence="1">Membrane</location>
    </subcellularLocation>
</comment>
<evidence type="ECO:0000256" key="3">
    <source>
        <dbReference type="ARBA" id="ARBA00022801"/>
    </source>
</evidence>
<evidence type="ECO:0000256" key="1">
    <source>
        <dbReference type="ARBA" id="ARBA00004370"/>
    </source>
</evidence>
<dbReference type="PANTHER" id="PTHR10465">
    <property type="entry name" value="TRANSMEMBRANE GTPASE FZO1"/>
    <property type="match status" value="1"/>
</dbReference>
<keyword evidence="9" id="KW-1185">Reference proteome</keyword>
<organism evidence="8 9">
    <name type="scientific">Paenibacillus pectinilyticus</name>
    <dbReference type="NCBI Taxonomy" id="512399"/>
    <lineage>
        <taxon>Bacteria</taxon>
        <taxon>Bacillati</taxon>
        <taxon>Bacillota</taxon>
        <taxon>Bacilli</taxon>
        <taxon>Bacillales</taxon>
        <taxon>Paenibacillaceae</taxon>
        <taxon>Paenibacillus</taxon>
    </lineage>
</organism>
<name>A0A1C1A0Y0_9BACL</name>
<keyword evidence="2" id="KW-0547">Nucleotide-binding</keyword>
<keyword evidence="5" id="KW-0472">Membrane</keyword>